<organism evidence="3 4">
    <name type="scientific">Pegethrix bostrychoides GSE-TBD4-15B</name>
    <dbReference type="NCBI Taxonomy" id="2839662"/>
    <lineage>
        <taxon>Bacteria</taxon>
        <taxon>Bacillati</taxon>
        <taxon>Cyanobacteriota</taxon>
        <taxon>Cyanophyceae</taxon>
        <taxon>Oculatellales</taxon>
        <taxon>Oculatellaceae</taxon>
        <taxon>Pegethrix</taxon>
    </lineage>
</organism>
<reference evidence="3" key="1">
    <citation type="submission" date="2021-05" db="EMBL/GenBank/DDBJ databases">
        <authorList>
            <person name="Pietrasiak N."/>
            <person name="Ward R."/>
            <person name="Stajich J.E."/>
            <person name="Kurbessoian T."/>
        </authorList>
    </citation>
    <scope>NUCLEOTIDE SEQUENCE</scope>
    <source>
        <strain evidence="3">GSE-TBD4-15B</strain>
    </source>
</reference>
<dbReference type="SMART" id="SM00567">
    <property type="entry name" value="EZ_HEAT"/>
    <property type="match status" value="8"/>
</dbReference>
<proteinExistence type="predicted"/>
<keyword evidence="2" id="KW-0605">Phycobilisome</keyword>
<dbReference type="PANTHER" id="PTHR12697:SF5">
    <property type="entry name" value="DEOXYHYPUSINE HYDROXYLASE"/>
    <property type="match status" value="1"/>
</dbReference>
<dbReference type="InterPro" id="IPR004155">
    <property type="entry name" value="PBS_lyase_HEAT"/>
</dbReference>
<dbReference type="EMBL" id="JAHHHV010000033">
    <property type="protein sequence ID" value="MBW4465173.1"/>
    <property type="molecule type" value="Genomic_DNA"/>
</dbReference>
<evidence type="ECO:0000313" key="3">
    <source>
        <dbReference type="EMBL" id="MBW4465173.1"/>
    </source>
</evidence>
<dbReference type="GO" id="GO:0030089">
    <property type="term" value="C:phycobilisome"/>
    <property type="evidence" value="ECO:0007669"/>
    <property type="project" value="UniProtKB-KW"/>
</dbReference>
<accession>A0A951P906</accession>
<dbReference type="Pfam" id="PF13646">
    <property type="entry name" value="HEAT_2"/>
    <property type="match status" value="3"/>
</dbReference>
<dbReference type="Gene3D" id="1.25.10.10">
    <property type="entry name" value="Leucine-rich Repeat Variant"/>
    <property type="match status" value="3"/>
</dbReference>
<protein>
    <submittedName>
        <fullName evidence="3">HEAT repeat domain-containing protein</fullName>
    </submittedName>
</protein>
<evidence type="ECO:0000256" key="2">
    <source>
        <dbReference type="ARBA" id="ARBA00022738"/>
    </source>
</evidence>
<comment type="caution">
    <text evidence="3">The sequence shown here is derived from an EMBL/GenBank/DDBJ whole genome shotgun (WGS) entry which is preliminary data.</text>
</comment>
<evidence type="ECO:0000313" key="4">
    <source>
        <dbReference type="Proteomes" id="UP000707356"/>
    </source>
</evidence>
<dbReference type="GO" id="GO:0016491">
    <property type="term" value="F:oxidoreductase activity"/>
    <property type="evidence" value="ECO:0007669"/>
    <property type="project" value="TreeGrafter"/>
</dbReference>
<gene>
    <name evidence="3" type="ORF">KME07_06990</name>
</gene>
<keyword evidence="1" id="KW-0042">Antenna complex</keyword>
<dbReference type="Proteomes" id="UP000707356">
    <property type="component" value="Unassembled WGS sequence"/>
</dbReference>
<name>A0A951P906_9CYAN</name>
<evidence type="ECO:0000256" key="1">
    <source>
        <dbReference type="ARBA" id="ARBA00022549"/>
    </source>
</evidence>
<dbReference type="AlphaFoldDB" id="A0A951P906"/>
<dbReference type="PANTHER" id="PTHR12697">
    <property type="entry name" value="PBS LYASE HEAT-LIKE PROTEIN"/>
    <property type="match status" value="1"/>
</dbReference>
<sequence length="436" mass="46336">MSESVFDPQLESQPVIATLERDAVPEASSNTELAAAIIDLQFGDFHRRWDAAKRLPGLGDRAIAPLLSLIPTADQVTVDDWELLWFVARILGNFQHPTAVSALVNLLETAPDPEITTMAAMALTNFGEAALPALTDLLRQPATRLMALQALAQIQHPAVLPLLLKAATDSLAAVRVAAVVALSQLQAAEAAVFWAAFTARLSDAAAEVRRAAVMALGVRSELLTAELGVEALVAALRPLLEDEALEVRRQAVLSLGRVSSEAAVAVLGQALHDPDSLELQVELLHALAWTERPTALAQIQRYLERHLACQAAQPTALDQEIVAVLGRITDQAALATQMLLGLLAAAHPIAQTVTGKQQIALSLGQLQQAEAIDPLIDLLADSAVTVRLHAAAALKQLAAQGAATQMQRRLSDPTSSAQLRATLVMALQEPQLARVS</sequence>
<dbReference type="InterPro" id="IPR011989">
    <property type="entry name" value="ARM-like"/>
</dbReference>
<dbReference type="InterPro" id="IPR016024">
    <property type="entry name" value="ARM-type_fold"/>
</dbReference>
<dbReference type="SUPFAM" id="SSF48371">
    <property type="entry name" value="ARM repeat"/>
    <property type="match status" value="2"/>
</dbReference>
<reference evidence="3" key="2">
    <citation type="journal article" date="2022" name="Microbiol. Resour. Announc.">
        <title>Metagenome Sequencing to Explore Phylogenomics of Terrestrial Cyanobacteria.</title>
        <authorList>
            <person name="Ward R.D."/>
            <person name="Stajich J.E."/>
            <person name="Johansen J.R."/>
            <person name="Huntemann M."/>
            <person name="Clum A."/>
            <person name="Foster B."/>
            <person name="Foster B."/>
            <person name="Roux S."/>
            <person name="Palaniappan K."/>
            <person name="Varghese N."/>
            <person name="Mukherjee S."/>
            <person name="Reddy T.B.K."/>
            <person name="Daum C."/>
            <person name="Copeland A."/>
            <person name="Chen I.A."/>
            <person name="Ivanova N.N."/>
            <person name="Kyrpides N.C."/>
            <person name="Shapiro N."/>
            <person name="Eloe-Fadrosh E.A."/>
            <person name="Pietrasiak N."/>
        </authorList>
    </citation>
    <scope>NUCLEOTIDE SEQUENCE</scope>
    <source>
        <strain evidence="3">GSE-TBD4-15B</strain>
    </source>
</reference>
<dbReference type="Pfam" id="PF03130">
    <property type="entry name" value="HEAT_PBS"/>
    <property type="match status" value="1"/>
</dbReference>